<reference evidence="1 2" key="1">
    <citation type="journal article" date="2012" name="Genome Biol.">
        <title>Genome and low-iron response of an oceanic diatom adapted to chronic iron limitation.</title>
        <authorList>
            <person name="Lommer M."/>
            <person name="Specht M."/>
            <person name="Roy A.S."/>
            <person name="Kraemer L."/>
            <person name="Andreson R."/>
            <person name="Gutowska M.A."/>
            <person name="Wolf J."/>
            <person name="Bergner S.V."/>
            <person name="Schilhabel M.B."/>
            <person name="Klostermeier U.C."/>
            <person name="Beiko R.G."/>
            <person name="Rosenstiel P."/>
            <person name="Hippler M."/>
            <person name="Laroche J."/>
        </authorList>
    </citation>
    <scope>NUCLEOTIDE SEQUENCE [LARGE SCALE GENOMIC DNA]</scope>
    <source>
        <strain evidence="1 2">CCMP1005</strain>
    </source>
</reference>
<comment type="caution">
    <text evidence="1">The sequence shown here is derived from an EMBL/GenBank/DDBJ whole genome shotgun (WGS) entry which is preliminary data.</text>
</comment>
<name>K0RB10_THAOC</name>
<feature type="non-terminal residue" evidence="1">
    <location>
        <position position="165"/>
    </location>
</feature>
<gene>
    <name evidence="1" type="ORF">THAOC_35143</name>
</gene>
<protein>
    <submittedName>
        <fullName evidence="1">Uncharacterized protein</fullName>
    </submittedName>
</protein>
<accession>K0RB10</accession>
<keyword evidence="2" id="KW-1185">Reference proteome</keyword>
<sequence>MANGHLSWDLLYIIQSRIFGDEHLSSLSTPRGSNQNTMIRDPLPLLLLLPGVERRGGGSAAGDGGSLIFEVVGGKSPHQGGESGADQLQGKRLLLKAKDGRTADLLLALRQSAGLEKRYLWKIKMEPDPDIFGRWKKDKDGVPHIWKMGKDGDHKLEGEKIEVAG</sequence>
<dbReference type="AlphaFoldDB" id="K0RB10"/>
<dbReference type="EMBL" id="AGNL01047905">
    <property type="protein sequence ID" value="EJK46201.1"/>
    <property type="molecule type" value="Genomic_DNA"/>
</dbReference>
<dbReference type="Proteomes" id="UP000266841">
    <property type="component" value="Unassembled WGS sequence"/>
</dbReference>
<proteinExistence type="predicted"/>
<evidence type="ECO:0000313" key="1">
    <source>
        <dbReference type="EMBL" id="EJK46201.1"/>
    </source>
</evidence>
<organism evidence="1 2">
    <name type="scientific">Thalassiosira oceanica</name>
    <name type="common">Marine diatom</name>
    <dbReference type="NCBI Taxonomy" id="159749"/>
    <lineage>
        <taxon>Eukaryota</taxon>
        <taxon>Sar</taxon>
        <taxon>Stramenopiles</taxon>
        <taxon>Ochrophyta</taxon>
        <taxon>Bacillariophyta</taxon>
        <taxon>Coscinodiscophyceae</taxon>
        <taxon>Thalassiosirophycidae</taxon>
        <taxon>Thalassiosirales</taxon>
        <taxon>Thalassiosiraceae</taxon>
        <taxon>Thalassiosira</taxon>
    </lineage>
</organism>
<evidence type="ECO:0000313" key="2">
    <source>
        <dbReference type="Proteomes" id="UP000266841"/>
    </source>
</evidence>